<dbReference type="GO" id="GO:0031683">
    <property type="term" value="F:G-protein beta/gamma-subunit complex binding"/>
    <property type="evidence" value="ECO:0007669"/>
    <property type="project" value="InterPro"/>
</dbReference>
<dbReference type="SUPFAM" id="SSF47895">
    <property type="entry name" value="Transducin (alpha subunit), insertion domain"/>
    <property type="match status" value="1"/>
</dbReference>
<feature type="binding site" evidence="6">
    <location>
        <position position="286"/>
    </location>
    <ligand>
        <name>Mg(2+)</name>
        <dbReference type="ChEBI" id="CHEBI:18420"/>
    </ligand>
</feature>
<feature type="compositionally biased region" description="Basic and acidic residues" evidence="7">
    <location>
        <begin position="26"/>
        <end position="36"/>
    </location>
</feature>
<dbReference type="GO" id="GO:0005834">
    <property type="term" value="C:heterotrimeric G-protein complex"/>
    <property type="evidence" value="ECO:0007669"/>
    <property type="project" value="TreeGrafter"/>
</dbReference>
<feature type="binding site" evidence="5">
    <location>
        <begin position="310"/>
        <end position="314"/>
    </location>
    <ligand>
        <name>GTP</name>
        <dbReference type="ChEBI" id="CHEBI:37565"/>
    </ligand>
</feature>
<evidence type="ECO:0000313" key="8">
    <source>
        <dbReference type="EMBL" id="KAF7761373.1"/>
    </source>
</evidence>
<name>A0A8H7C3I7_AGABI</name>
<reference evidence="8 9" key="1">
    <citation type="journal article" name="Sci. Rep.">
        <title>Telomere-to-telomere assembled and centromere annotated genomes of the two main subspecies of the button mushroom Agaricus bisporus reveal especially polymorphic chromosome ends.</title>
        <authorList>
            <person name="Sonnenberg A.S.M."/>
            <person name="Sedaghat-Telgerd N."/>
            <person name="Lavrijssen B."/>
            <person name="Ohm R.A."/>
            <person name="Hendrickx P.M."/>
            <person name="Scholtmeijer K."/>
            <person name="Baars J.J.P."/>
            <person name="van Peer A."/>
        </authorList>
    </citation>
    <scope>NUCLEOTIDE SEQUENCE [LARGE SCALE GENOMIC DNA]</scope>
    <source>
        <strain evidence="8 9">H119_p4</strain>
    </source>
</reference>
<dbReference type="FunFam" id="3.40.50.300:FF:000692">
    <property type="entry name" value="Guanine nucleotide-binding protein subunit alpha"/>
    <property type="match status" value="1"/>
</dbReference>
<keyword evidence="4" id="KW-0807">Transducer</keyword>
<feature type="region of interest" description="Disordered" evidence="7">
    <location>
        <begin position="15"/>
        <end position="36"/>
    </location>
</feature>
<proteinExistence type="predicted"/>
<evidence type="ECO:0000256" key="7">
    <source>
        <dbReference type="SAM" id="MobiDB-lite"/>
    </source>
</evidence>
<keyword evidence="3 5" id="KW-0342">GTP-binding</keyword>
<evidence type="ECO:0000256" key="5">
    <source>
        <dbReference type="PIRSR" id="PIRSR601019-1"/>
    </source>
</evidence>
<evidence type="ECO:0000313" key="9">
    <source>
        <dbReference type="Proteomes" id="UP000629468"/>
    </source>
</evidence>
<sequence>MAAVTVRGLSVDPLASLMAPPESETPEERDKRFRREEEARNISNIIDEELNRERKVPKPVKILLLGQSESGKSTTLKMFQLMHSPKVFANERASWKAIIYLNIVRSLHLIMDAMAQAPMKDDLLQDGDGTTVQEFPGLSQEHLMLKRRLSPLVQVESALIRRLSPVQHGEREPDESEESPSGASLKEVAVNAAAQWKECFRSLAGSGRILKNELDWDDPNDPGRLLHCCSGDMIRLWKDPSIQQLLKKLEIHMENHAGFFLNALERVTAPGYLPTDDDILRARLKTLGVSEHRFRVNAGVGLVKDWRVYDVGGQRCQRAAWVPYFDDVDAIIFLAPISAFDQMLEEDPKVNRLLDSFQLWSSLVANELLSDTKIILFLNKYDIFKAKIEAGVRLADYVTSYKERPNDVSSTSEYLKRKFAMLMKTHSIKPRIFHCHFTTVTDTTSTTYILGHLQNTLMHQNLEDCSLT</sequence>
<dbReference type="GO" id="GO:0007188">
    <property type="term" value="P:adenylate cyclase-modulating G protein-coupled receptor signaling pathway"/>
    <property type="evidence" value="ECO:0007669"/>
    <property type="project" value="TreeGrafter"/>
</dbReference>
<feature type="binding site" evidence="5">
    <location>
        <begin position="280"/>
        <end position="286"/>
    </location>
    <ligand>
        <name>GTP</name>
        <dbReference type="ChEBI" id="CHEBI:37565"/>
    </ligand>
</feature>
<dbReference type="PRINTS" id="PR00318">
    <property type="entry name" value="GPROTEINA"/>
</dbReference>
<dbReference type="PANTHER" id="PTHR10218:SF360">
    <property type="entry name" value="GUANINE NUCLEOTIDE-BINDING PROTEIN SUBUNIT ALPHA HOMOLOG"/>
    <property type="match status" value="1"/>
</dbReference>
<dbReference type="SMART" id="SM00275">
    <property type="entry name" value="G_alpha"/>
    <property type="match status" value="1"/>
</dbReference>
<dbReference type="EMBL" id="JABXXO010000013">
    <property type="protein sequence ID" value="KAF7761373.1"/>
    <property type="molecule type" value="Genomic_DNA"/>
</dbReference>
<dbReference type="InterPro" id="IPR011025">
    <property type="entry name" value="GproteinA_insert"/>
</dbReference>
<dbReference type="CDD" id="cd00066">
    <property type="entry name" value="G-alpha"/>
    <property type="match status" value="1"/>
</dbReference>
<dbReference type="GO" id="GO:0005525">
    <property type="term" value="F:GTP binding"/>
    <property type="evidence" value="ECO:0007669"/>
    <property type="project" value="UniProtKB-KW"/>
</dbReference>
<dbReference type="Gene3D" id="3.40.50.300">
    <property type="entry name" value="P-loop containing nucleotide triphosphate hydrolases"/>
    <property type="match status" value="2"/>
</dbReference>
<organism evidence="8 9">
    <name type="scientific">Agaricus bisporus var. burnettii</name>
    <dbReference type="NCBI Taxonomy" id="192524"/>
    <lineage>
        <taxon>Eukaryota</taxon>
        <taxon>Fungi</taxon>
        <taxon>Dikarya</taxon>
        <taxon>Basidiomycota</taxon>
        <taxon>Agaricomycotina</taxon>
        <taxon>Agaricomycetes</taxon>
        <taxon>Agaricomycetidae</taxon>
        <taxon>Agaricales</taxon>
        <taxon>Agaricineae</taxon>
        <taxon>Agaricaceae</taxon>
        <taxon>Agaricus</taxon>
    </lineage>
</organism>
<evidence type="ECO:0008006" key="10">
    <source>
        <dbReference type="Google" id="ProtNLM"/>
    </source>
</evidence>
<dbReference type="PANTHER" id="PTHR10218">
    <property type="entry name" value="GTP-BINDING PROTEIN ALPHA SUBUNIT"/>
    <property type="match status" value="1"/>
</dbReference>
<dbReference type="GO" id="GO:0001664">
    <property type="term" value="F:G protein-coupled receptor binding"/>
    <property type="evidence" value="ECO:0007669"/>
    <property type="project" value="TreeGrafter"/>
</dbReference>
<dbReference type="AlphaFoldDB" id="A0A8H7C3I7"/>
<dbReference type="SUPFAM" id="SSF52540">
    <property type="entry name" value="P-loop containing nucleoside triphosphate hydrolases"/>
    <property type="match status" value="1"/>
</dbReference>
<keyword evidence="2 5" id="KW-0547">Nucleotide-binding</keyword>
<dbReference type="InterPro" id="IPR027417">
    <property type="entry name" value="P-loop_NTPase"/>
</dbReference>
<feature type="binding site" evidence="5">
    <location>
        <begin position="379"/>
        <end position="382"/>
    </location>
    <ligand>
        <name>GTP</name>
        <dbReference type="ChEBI" id="CHEBI:37565"/>
    </ligand>
</feature>
<keyword evidence="1 6" id="KW-0479">Metal-binding</keyword>
<evidence type="ECO:0000256" key="4">
    <source>
        <dbReference type="ARBA" id="ARBA00023224"/>
    </source>
</evidence>
<dbReference type="InterPro" id="IPR001019">
    <property type="entry name" value="Gprotein_alpha_su"/>
</dbReference>
<gene>
    <name evidence="8" type="ORF">Agabi119p4_9365</name>
</gene>
<protein>
    <recommendedName>
        <fullName evidence="10">Guanine nucleotide-binding protein alpha-4 subunit</fullName>
    </recommendedName>
</protein>
<evidence type="ECO:0000256" key="6">
    <source>
        <dbReference type="PIRSR" id="PIRSR601019-2"/>
    </source>
</evidence>
<keyword evidence="6" id="KW-0460">Magnesium</keyword>
<evidence type="ECO:0000256" key="2">
    <source>
        <dbReference type="ARBA" id="ARBA00022741"/>
    </source>
</evidence>
<dbReference type="GO" id="GO:0046872">
    <property type="term" value="F:metal ion binding"/>
    <property type="evidence" value="ECO:0007669"/>
    <property type="project" value="UniProtKB-KW"/>
</dbReference>
<feature type="region of interest" description="Disordered" evidence="7">
    <location>
        <begin position="164"/>
        <end position="184"/>
    </location>
</feature>
<dbReference type="GO" id="GO:0005737">
    <property type="term" value="C:cytoplasm"/>
    <property type="evidence" value="ECO:0007669"/>
    <property type="project" value="TreeGrafter"/>
</dbReference>
<evidence type="ECO:0000256" key="1">
    <source>
        <dbReference type="ARBA" id="ARBA00022723"/>
    </source>
</evidence>
<dbReference type="PROSITE" id="PS51882">
    <property type="entry name" value="G_ALPHA"/>
    <property type="match status" value="1"/>
</dbReference>
<dbReference type="Pfam" id="PF00503">
    <property type="entry name" value="G-alpha"/>
    <property type="match status" value="1"/>
</dbReference>
<comment type="caution">
    <text evidence="8">The sequence shown here is derived from an EMBL/GenBank/DDBJ whole genome shotgun (WGS) entry which is preliminary data.</text>
</comment>
<evidence type="ECO:0000256" key="3">
    <source>
        <dbReference type="ARBA" id="ARBA00023134"/>
    </source>
</evidence>
<dbReference type="Proteomes" id="UP000629468">
    <property type="component" value="Unassembled WGS sequence"/>
</dbReference>
<accession>A0A8H7C3I7</accession>
<dbReference type="GO" id="GO:0003924">
    <property type="term" value="F:GTPase activity"/>
    <property type="evidence" value="ECO:0007669"/>
    <property type="project" value="InterPro"/>
</dbReference>